<feature type="transmembrane region" description="Helical" evidence="2">
    <location>
        <begin position="7"/>
        <end position="29"/>
    </location>
</feature>
<dbReference type="EMBL" id="SMFU01000007">
    <property type="protein sequence ID" value="TCK08180.1"/>
    <property type="molecule type" value="Genomic_DNA"/>
</dbReference>
<dbReference type="RefSeq" id="WP_132286381.1">
    <property type="nucleotide sequence ID" value="NZ_SMFU01000007.1"/>
</dbReference>
<dbReference type="OrthoDB" id="6087362at2"/>
<keyword evidence="2" id="KW-1133">Transmembrane helix</keyword>
<organism evidence="3 4">
    <name type="scientific">Marinobacterium mangrovicola</name>
    <dbReference type="NCBI Taxonomy" id="1476959"/>
    <lineage>
        <taxon>Bacteria</taxon>
        <taxon>Pseudomonadati</taxon>
        <taxon>Pseudomonadota</taxon>
        <taxon>Gammaproteobacteria</taxon>
        <taxon>Oceanospirillales</taxon>
        <taxon>Oceanospirillaceae</taxon>
        <taxon>Marinobacterium</taxon>
    </lineage>
</organism>
<proteinExistence type="predicted"/>
<evidence type="ECO:0000256" key="2">
    <source>
        <dbReference type="SAM" id="Phobius"/>
    </source>
</evidence>
<keyword evidence="4" id="KW-1185">Reference proteome</keyword>
<keyword evidence="2" id="KW-0812">Transmembrane</keyword>
<keyword evidence="2" id="KW-0472">Membrane</keyword>
<sequence>MKLNAAKLGLIIAVPLIIASLGAAVYFFWDSMQASQEANEEILHKFGFQIVPNSPYTETTGELGAKQVPATFAEDDLSPVEKVIRGLMYDKEQLIEENAELQNQIDILQARVDNLEQYKTSNEQFAPENLAQELTRTRAELRDKLRALPEAQRFTDFWVNMMTDASMYEYRQFINANRMMLDEARREQLVGKDLVDFGFCIGKAVELAANSVDEARSVARWLKDPQSARLGSALQEDLKVVIPPCRIPLRKKLDTYLAGNVGAL</sequence>
<dbReference type="Proteomes" id="UP000294546">
    <property type="component" value="Unassembled WGS sequence"/>
</dbReference>
<gene>
    <name evidence="3" type="ORF">CLV83_0254</name>
</gene>
<keyword evidence="1" id="KW-0175">Coiled coil</keyword>
<accession>A0A4R1GM99</accession>
<evidence type="ECO:0000313" key="3">
    <source>
        <dbReference type="EMBL" id="TCK08180.1"/>
    </source>
</evidence>
<evidence type="ECO:0000256" key="1">
    <source>
        <dbReference type="SAM" id="Coils"/>
    </source>
</evidence>
<evidence type="ECO:0000313" key="4">
    <source>
        <dbReference type="Proteomes" id="UP000294546"/>
    </source>
</evidence>
<feature type="coiled-coil region" evidence="1">
    <location>
        <begin position="84"/>
        <end position="118"/>
    </location>
</feature>
<comment type="caution">
    <text evidence="3">The sequence shown here is derived from an EMBL/GenBank/DDBJ whole genome shotgun (WGS) entry which is preliminary data.</text>
</comment>
<reference evidence="3 4" key="1">
    <citation type="submission" date="2019-03" db="EMBL/GenBank/DDBJ databases">
        <title>Genomic Encyclopedia of Archaeal and Bacterial Type Strains, Phase II (KMG-II): from individual species to whole genera.</title>
        <authorList>
            <person name="Goeker M."/>
        </authorList>
    </citation>
    <scope>NUCLEOTIDE SEQUENCE [LARGE SCALE GENOMIC DNA]</scope>
    <source>
        <strain evidence="3 4">DSM 27697</strain>
    </source>
</reference>
<protein>
    <submittedName>
        <fullName evidence="3">Uncharacterized protein</fullName>
    </submittedName>
</protein>
<name>A0A4R1GM99_9GAMM</name>
<dbReference type="AlphaFoldDB" id="A0A4R1GM99"/>